<feature type="binding site" evidence="14">
    <location>
        <begin position="118"/>
        <end position="120"/>
    </location>
    <ligand>
        <name>thiamine diphosphate</name>
        <dbReference type="ChEBI" id="CHEBI:58937"/>
    </ligand>
</feature>
<keyword evidence="9 14" id="KW-0786">Thiamine pyrophosphate</keyword>
<evidence type="ECO:0000256" key="2">
    <source>
        <dbReference type="ARBA" id="ARBA00001941"/>
    </source>
</evidence>
<comment type="cofactor">
    <cofactor evidence="1">
        <name>Ca(2+)</name>
        <dbReference type="ChEBI" id="CHEBI:29108"/>
    </cofactor>
</comment>
<protein>
    <recommendedName>
        <fullName evidence="5 11">Transketolase</fullName>
        <ecNumber evidence="5 11">2.2.1.1</ecNumber>
    </recommendedName>
</protein>
<dbReference type="RefSeq" id="WP_014111965.1">
    <property type="nucleotide sequence ID" value="NC_016043.1"/>
</dbReference>
<evidence type="ECO:0000256" key="3">
    <source>
        <dbReference type="ARBA" id="ARBA00007131"/>
    </source>
</evidence>
<keyword evidence="8 15" id="KW-0460">Magnesium</keyword>
<evidence type="ECO:0000313" key="19">
    <source>
        <dbReference type="Proteomes" id="UP000009284"/>
    </source>
</evidence>
<feature type="binding site" evidence="13">
    <location>
        <position position="484"/>
    </location>
    <ligand>
        <name>substrate</name>
    </ligand>
</feature>
<feature type="binding site" evidence="13">
    <location>
        <position position="530"/>
    </location>
    <ligand>
        <name>substrate</name>
    </ligand>
</feature>
<sequence>MINPQVPDSKLANAIRSLTMDAVQKANSGHPGAPMGMAEMAVALWHRNLKHNPLNPKWYDRDRFVLSNGHASMLIYSLLYLTGYGVTIDDIKDFRQLHSKTPGHPEYGITPGVETTTGPLGQGIGNAVGFALSEALLSQEFNREEHKIVDHFTYAFAGDGCLMEGVSHEVFSLAGTLKLNKLIVLYDSNGISIDGQINPWFSDDTSKRFEAYGWQVLEVDGHDIDAIDEAINQAKDFSRQLDTGPTLIICKTVIGKGSPKVQGSSKAHGAPLGTEEVIQARKALGIEWGDFEVPKDVLDSWNHITKGAGQQAVWDSVWASYKVQYPDLAAEYERRMSGQLPLDFEEKFQTYLEQVIQDQKTLATRKSSQDTIAKLAEVLPELLGGSADLTSSNLTIWQDAVPVRSGTGNISFGRHINYGVREFGMAAIMNGISLHGGYLPFGGTFLTFSDYSRNGIRMSALMKQKVVHVFTHDSIGLGEDGPTHQSIEHAWSLRLIPNLEVWRPCDTTETAVAWRAAVKRNGPSALLLSRQNLPFIARDEICLKDIEKGGYVLRAVVNPKAILIATGSEVQIAMDAQMKLKDEGIAVSIVSMPSTSVFDRQSNEYKSEVLPRNVPKFAVEAGSTVPWYKYVGQDGAVVGIDTFGESAPANDLFNYFGITSDKLVQLVINSIKE</sequence>
<gene>
    <name evidence="18" type="ordered locus">TASI_1328</name>
</gene>
<dbReference type="NCBIfam" id="TIGR00232">
    <property type="entry name" value="tktlase_bact"/>
    <property type="match status" value="1"/>
</dbReference>
<dbReference type="AlphaFoldDB" id="G4QCA2"/>
<dbReference type="PANTHER" id="PTHR43522:SF2">
    <property type="entry name" value="TRANSKETOLASE 1-RELATED"/>
    <property type="match status" value="1"/>
</dbReference>
<reference evidence="18 19" key="2">
    <citation type="journal article" date="2012" name="PLoS ONE">
        <title>Genomic characterization of the taylorella genus.</title>
        <authorList>
            <person name="Hebert L."/>
            <person name="Moumen B."/>
            <person name="Pons N."/>
            <person name="Duquesne F."/>
            <person name="Breuil M.F."/>
            <person name="Goux D."/>
            <person name="Batto J.M."/>
            <person name="Laugier C."/>
            <person name="Renault P."/>
            <person name="Petry S."/>
        </authorList>
    </citation>
    <scope>NUCLEOTIDE SEQUENCE [LARGE SCALE GENOMIC DNA]</scope>
    <source>
        <strain evidence="18 19">MCE3</strain>
    </source>
</reference>
<evidence type="ECO:0000259" key="17">
    <source>
        <dbReference type="SMART" id="SM00861"/>
    </source>
</evidence>
<evidence type="ECO:0000256" key="15">
    <source>
        <dbReference type="PIRSR" id="PIRSR605478-4"/>
    </source>
</evidence>
<dbReference type="Gene3D" id="3.40.50.970">
    <property type="match status" value="2"/>
</dbReference>
<feature type="binding site" evidence="13">
    <location>
        <position position="472"/>
    </location>
    <ligand>
        <name>substrate</name>
    </ligand>
</feature>
<dbReference type="CDD" id="cd02012">
    <property type="entry name" value="TPP_TK"/>
    <property type="match status" value="1"/>
</dbReference>
<comment type="subunit">
    <text evidence="4">Homodimer.</text>
</comment>
<evidence type="ECO:0000256" key="13">
    <source>
        <dbReference type="PIRSR" id="PIRSR605478-2"/>
    </source>
</evidence>
<organism evidence="18 19">
    <name type="scientific">Taylorella asinigenitalis (strain MCE3)</name>
    <dbReference type="NCBI Taxonomy" id="1008459"/>
    <lineage>
        <taxon>Bacteria</taxon>
        <taxon>Pseudomonadati</taxon>
        <taxon>Pseudomonadota</taxon>
        <taxon>Betaproteobacteria</taxon>
        <taxon>Burkholderiales</taxon>
        <taxon>Alcaligenaceae</taxon>
        <taxon>Taylorella</taxon>
    </lineage>
</organism>
<comment type="catalytic activity">
    <reaction evidence="10">
        <text>D-sedoheptulose 7-phosphate + D-glyceraldehyde 3-phosphate = aldehydo-D-ribose 5-phosphate + D-xylulose 5-phosphate</text>
        <dbReference type="Rhea" id="RHEA:10508"/>
        <dbReference type="ChEBI" id="CHEBI:57483"/>
        <dbReference type="ChEBI" id="CHEBI:57737"/>
        <dbReference type="ChEBI" id="CHEBI:58273"/>
        <dbReference type="ChEBI" id="CHEBI:59776"/>
        <dbReference type="EC" id="2.2.1.1"/>
    </reaction>
</comment>
<dbReference type="GO" id="GO:0005829">
    <property type="term" value="C:cytosol"/>
    <property type="evidence" value="ECO:0007669"/>
    <property type="project" value="TreeGrafter"/>
</dbReference>
<evidence type="ECO:0000256" key="14">
    <source>
        <dbReference type="PIRSR" id="PIRSR605478-3"/>
    </source>
</evidence>
<dbReference type="Pfam" id="PF00456">
    <property type="entry name" value="Transketolase_N"/>
    <property type="match status" value="1"/>
</dbReference>
<keyword evidence="19" id="KW-1185">Reference proteome</keyword>
<dbReference type="InterPro" id="IPR055152">
    <property type="entry name" value="Transketolase-like_C_2"/>
</dbReference>
<dbReference type="STRING" id="1008459.TASI_1328"/>
<feature type="binding site" evidence="14">
    <location>
        <position position="268"/>
    </location>
    <ligand>
        <name>thiamine diphosphate</name>
        <dbReference type="ChEBI" id="CHEBI:58937"/>
    </ligand>
</feature>
<feature type="domain" description="Transketolase-like pyrimidine-binding" evidence="17">
    <location>
        <begin position="362"/>
        <end position="535"/>
    </location>
</feature>
<comment type="cofactor">
    <cofactor evidence="2">
        <name>Co(2+)</name>
        <dbReference type="ChEBI" id="CHEBI:48828"/>
    </cofactor>
</comment>
<feature type="binding site" evidence="13">
    <location>
        <position position="268"/>
    </location>
    <ligand>
        <name>substrate</name>
    </ligand>
</feature>
<feature type="site" description="Important for catalytic activity" evidence="16">
    <location>
        <position position="30"/>
    </location>
</feature>
<keyword evidence="7 15" id="KW-0479">Metal-binding</keyword>
<evidence type="ECO:0000256" key="12">
    <source>
        <dbReference type="PIRSR" id="PIRSR605478-1"/>
    </source>
</evidence>
<feature type="binding site" evidence="13">
    <location>
        <position position="365"/>
    </location>
    <ligand>
        <name>substrate</name>
    </ligand>
</feature>
<feature type="site" description="Important for catalytic activity" evidence="16">
    <location>
        <position position="268"/>
    </location>
</feature>
<feature type="binding site" evidence="14">
    <location>
        <position position="448"/>
    </location>
    <ligand>
        <name>thiamine diphosphate</name>
        <dbReference type="ChEBI" id="CHEBI:58937"/>
    </ligand>
</feature>
<dbReference type="SMART" id="SM00861">
    <property type="entry name" value="Transket_pyr"/>
    <property type="match status" value="1"/>
</dbReference>
<feature type="binding site" evidence="14">
    <location>
        <position position="160"/>
    </location>
    <ligand>
        <name>thiamine diphosphate</name>
        <dbReference type="ChEBI" id="CHEBI:58937"/>
    </ligand>
</feature>
<dbReference type="SUPFAM" id="SSF52922">
    <property type="entry name" value="TK C-terminal domain-like"/>
    <property type="match status" value="1"/>
</dbReference>
<dbReference type="CDD" id="cd07033">
    <property type="entry name" value="TPP_PYR_DXS_TK_like"/>
    <property type="match status" value="1"/>
</dbReference>
<dbReference type="InterPro" id="IPR005475">
    <property type="entry name" value="Transketolase-like_Pyr-bd"/>
</dbReference>
<comment type="similarity">
    <text evidence="3">Belongs to the transketolase family.</text>
</comment>
<dbReference type="GO" id="GO:0004802">
    <property type="term" value="F:transketolase activity"/>
    <property type="evidence" value="ECO:0007669"/>
    <property type="project" value="UniProtKB-UniRule"/>
</dbReference>
<dbReference type="SUPFAM" id="SSF52518">
    <property type="entry name" value="Thiamin diphosphate-binding fold (THDP-binding)"/>
    <property type="match status" value="2"/>
</dbReference>
<feature type="binding site" evidence="15">
    <location>
        <position position="191"/>
    </location>
    <ligand>
        <name>Mg(2+)</name>
        <dbReference type="ChEBI" id="CHEBI:18420"/>
    </ligand>
</feature>
<reference key="1">
    <citation type="submission" date="2011-09" db="EMBL/GenBank/DDBJ databases">
        <title>Genomic characterization of the Taylorella genus.</title>
        <authorList>
            <person name="Hebert L."/>
            <person name="Moumen B."/>
            <person name="Pons N."/>
            <person name="Duquesne F."/>
            <person name="Breuil M.-F."/>
            <person name="Goux D."/>
            <person name="Batto J.-M."/>
            <person name="Renault P."/>
            <person name="Laugier C."/>
            <person name="Petry S."/>
        </authorList>
    </citation>
    <scope>NUCLEOTIDE SEQUENCE</scope>
    <source>
        <strain>MCE3</strain>
    </source>
</reference>
<keyword evidence="6 18" id="KW-0808">Transferase</keyword>
<evidence type="ECO:0000256" key="7">
    <source>
        <dbReference type="ARBA" id="ARBA00022723"/>
    </source>
</evidence>
<evidence type="ECO:0000256" key="4">
    <source>
        <dbReference type="ARBA" id="ARBA00011738"/>
    </source>
</evidence>
<dbReference type="InterPro" id="IPR005474">
    <property type="entry name" value="Transketolase_N"/>
</dbReference>
<feature type="binding site" evidence="14">
    <location>
        <position position="70"/>
    </location>
    <ligand>
        <name>thiamine diphosphate</name>
        <dbReference type="ChEBI" id="CHEBI:58937"/>
    </ligand>
</feature>
<dbReference type="PROSITE" id="PS00801">
    <property type="entry name" value="TRANSKETOLASE_1"/>
    <property type="match status" value="1"/>
</dbReference>
<dbReference type="PANTHER" id="PTHR43522">
    <property type="entry name" value="TRANSKETOLASE"/>
    <property type="match status" value="1"/>
</dbReference>
<feature type="binding site" evidence="13">
    <location>
        <position position="392"/>
    </location>
    <ligand>
        <name>substrate</name>
    </ligand>
</feature>
<dbReference type="HOGENOM" id="CLU_009227_0_0_4"/>
<proteinExistence type="inferred from homology"/>
<feature type="binding site" evidence="13">
    <location>
        <position position="480"/>
    </location>
    <ligand>
        <name>substrate</name>
    </ligand>
</feature>
<dbReference type="Pfam" id="PF02779">
    <property type="entry name" value="Transket_pyr"/>
    <property type="match status" value="1"/>
</dbReference>
<dbReference type="KEGG" id="tas:TASI_1328"/>
<dbReference type="GO" id="GO:0046872">
    <property type="term" value="F:metal ion binding"/>
    <property type="evidence" value="ECO:0007669"/>
    <property type="project" value="UniProtKB-KW"/>
</dbReference>
<name>G4QCA2_TAYAM</name>
<comment type="cofactor">
    <cofactor evidence="14">
        <name>thiamine diphosphate</name>
        <dbReference type="ChEBI" id="CHEBI:58937"/>
    </cofactor>
    <text evidence="14">Binds 1 thiamine pyrophosphate per subunit. During the reaction, the substrate forms a covalent intermediate with the cofactor.</text>
</comment>
<feature type="binding site" evidence="15">
    <location>
        <position position="189"/>
    </location>
    <ligand>
        <name>Mg(2+)</name>
        <dbReference type="ChEBI" id="CHEBI:18420"/>
    </ligand>
</feature>
<feature type="binding site" evidence="13">
    <location>
        <position position="30"/>
    </location>
    <ligand>
        <name>substrate</name>
    </ligand>
</feature>
<dbReference type="FunFam" id="3.40.50.920:FF:000003">
    <property type="entry name" value="Transketolase"/>
    <property type="match status" value="1"/>
</dbReference>
<dbReference type="FunFam" id="3.40.50.970:FF:000004">
    <property type="entry name" value="Transketolase"/>
    <property type="match status" value="1"/>
</dbReference>
<dbReference type="FunFam" id="3.40.50.970:FF:000003">
    <property type="entry name" value="Transketolase"/>
    <property type="match status" value="1"/>
</dbReference>
<dbReference type="InterPro" id="IPR009014">
    <property type="entry name" value="Transketo_C/PFOR_II"/>
</dbReference>
<feature type="binding site" evidence="15">
    <location>
        <position position="159"/>
    </location>
    <ligand>
        <name>Mg(2+)</name>
        <dbReference type="ChEBI" id="CHEBI:18420"/>
    </ligand>
</feature>
<feature type="binding site" evidence="14">
    <location>
        <position position="189"/>
    </location>
    <ligand>
        <name>thiamine diphosphate</name>
        <dbReference type="ChEBI" id="CHEBI:58937"/>
    </ligand>
</feature>
<evidence type="ECO:0000313" key="18">
    <source>
        <dbReference type="EMBL" id="AEP37071.1"/>
    </source>
</evidence>
<evidence type="ECO:0000256" key="16">
    <source>
        <dbReference type="PIRSR" id="PIRSR605478-5"/>
    </source>
</evidence>
<evidence type="ECO:0000256" key="11">
    <source>
        <dbReference type="NCBIfam" id="TIGR00232"/>
    </source>
</evidence>
<feature type="active site" description="Proton donor" evidence="12">
    <location>
        <position position="422"/>
    </location>
</feature>
<dbReference type="InterPro" id="IPR005478">
    <property type="entry name" value="Transketolase_bac-like"/>
</dbReference>
<evidence type="ECO:0000256" key="5">
    <source>
        <dbReference type="ARBA" id="ARBA00013152"/>
    </source>
</evidence>
<dbReference type="EMBL" id="CP003059">
    <property type="protein sequence ID" value="AEP37071.1"/>
    <property type="molecule type" value="Genomic_DNA"/>
</dbReference>
<comment type="cofactor">
    <cofactor evidence="15">
        <name>Mg(2+)</name>
        <dbReference type="ChEBI" id="CHEBI:18420"/>
    </cofactor>
    <text evidence="15">Binds 1 Mg(2+) ion per subunit. Can also utilize other divalent metal cations, such as Ca(2+), Mn(2+) and Co(2+).</text>
</comment>
<dbReference type="InterPro" id="IPR029061">
    <property type="entry name" value="THDP-binding"/>
</dbReference>
<dbReference type="GO" id="GO:0009052">
    <property type="term" value="P:pentose-phosphate shunt, non-oxidative branch"/>
    <property type="evidence" value="ECO:0007669"/>
    <property type="project" value="UniProtKB-ARBA"/>
</dbReference>
<evidence type="ECO:0000256" key="8">
    <source>
        <dbReference type="ARBA" id="ARBA00022842"/>
    </source>
</evidence>
<dbReference type="OrthoDB" id="8732661at2"/>
<dbReference type="Gene3D" id="3.40.50.920">
    <property type="match status" value="1"/>
</dbReference>
<dbReference type="InterPro" id="IPR033247">
    <property type="entry name" value="Transketolase_fam"/>
</dbReference>
<dbReference type="InterPro" id="IPR049557">
    <property type="entry name" value="Transketolase_CS"/>
</dbReference>
<dbReference type="Proteomes" id="UP000009284">
    <property type="component" value="Chromosome"/>
</dbReference>
<evidence type="ECO:0000256" key="9">
    <source>
        <dbReference type="ARBA" id="ARBA00023052"/>
    </source>
</evidence>
<dbReference type="eggNOG" id="COG0021">
    <property type="taxonomic scope" value="Bacteria"/>
</dbReference>
<evidence type="ECO:0000256" key="6">
    <source>
        <dbReference type="ARBA" id="ARBA00022679"/>
    </source>
</evidence>
<dbReference type="EC" id="2.2.1.1" evidence="5 11"/>
<evidence type="ECO:0000256" key="10">
    <source>
        <dbReference type="ARBA" id="ARBA00049473"/>
    </source>
</evidence>
<dbReference type="Pfam" id="PF22613">
    <property type="entry name" value="Transketolase_C_1"/>
    <property type="match status" value="1"/>
</dbReference>
<accession>G4QCA2</accession>
<evidence type="ECO:0000256" key="1">
    <source>
        <dbReference type="ARBA" id="ARBA00001913"/>
    </source>
</evidence>